<evidence type="ECO:0000256" key="1">
    <source>
        <dbReference type="SAM" id="MobiDB-lite"/>
    </source>
</evidence>
<feature type="domain" description="Acyclic terpene utilisation N-terminal" evidence="2">
    <location>
        <begin position="28"/>
        <end position="483"/>
    </location>
</feature>
<dbReference type="OrthoDB" id="10265871at2759"/>
<dbReference type="EMBL" id="VXIT01000006">
    <property type="protein sequence ID" value="KAA6411918.1"/>
    <property type="molecule type" value="Genomic_DNA"/>
</dbReference>
<gene>
    <name evidence="4" type="ORF">FRX48_04068</name>
</gene>
<organism evidence="4 5">
    <name type="scientific">Lasallia pustulata</name>
    <dbReference type="NCBI Taxonomy" id="136370"/>
    <lineage>
        <taxon>Eukaryota</taxon>
        <taxon>Fungi</taxon>
        <taxon>Dikarya</taxon>
        <taxon>Ascomycota</taxon>
        <taxon>Pezizomycotina</taxon>
        <taxon>Lecanoromycetes</taxon>
        <taxon>OSLEUM clade</taxon>
        <taxon>Umbilicariomycetidae</taxon>
        <taxon>Umbilicariales</taxon>
        <taxon>Umbilicariaceae</taxon>
        <taxon>Lasallia</taxon>
    </lineage>
</organism>
<protein>
    <submittedName>
        <fullName evidence="4">Duf1446 domain-containing protein</fullName>
    </submittedName>
</protein>
<accession>A0A5M8PSJ5</accession>
<reference evidence="4 5" key="1">
    <citation type="submission" date="2019-09" db="EMBL/GenBank/DDBJ databases">
        <title>The hologenome of the rock-dwelling lichen Lasallia pustulata.</title>
        <authorList>
            <person name="Greshake Tzovaras B."/>
            <person name="Segers F."/>
            <person name="Bicker A."/>
            <person name="Dal Grande F."/>
            <person name="Otte J."/>
            <person name="Hankeln T."/>
            <person name="Schmitt I."/>
            <person name="Ebersberger I."/>
        </authorList>
    </citation>
    <scope>NUCLEOTIDE SEQUENCE [LARGE SCALE GENOMIC DNA]</scope>
    <source>
        <strain evidence="4">A1-1</strain>
    </source>
</reference>
<dbReference type="InterPro" id="IPR056362">
    <property type="entry name" value="AtuA-like_ferredoxin_dom"/>
</dbReference>
<name>A0A5M8PSJ5_9LECA</name>
<sequence length="646" mass="70202">MTSSNELGGAFGQDVRLRRQQEFGQRPVRIANCSGYKSDPSWQMLRQATLGDVDFITGDYLAEMNMAENAEAFSQGKHDGFEPTAWQGLQESIEVIASRGIKVVINGGALNPQGLAEKTFALIEERGLDLRVAFITGDDLLPELGPNVASLKKHLPKHLDSLNPSITLPPNTEAFLQNDSLPLVSANAYLGARAIVQGLRLGADIIVAGRVSDASPVIGAAWYWHSWSETDYDRLAGALIAGHLIECSAYVTGGNFSGFTEYDLDLFIEPGFPIAEVAADGSCIITKHENTGGLVNEDTVKCQFLYELQGNIYLHSDVTAYLDSVEIKSVGKDRVQVSGIIGKPPPPTTKAAIFYQGGYQSQILLNAAGYGTNEKWQLLERQIRRSPKASKFLPELDVLEFQIVGIPDQNSTSILRSTTYCRVFAQAPTPAPLLTLLSAFSDIALCHFSGFHCALDMRTALPLPFLSYYPALYPQSSLFETLHLLPSSPTPANPSPSSSPTRPATPQPTPPLSPAPLLQHPVPLPLSSFGPTTRLRLGDVALARSGDKAGNLNLGLFVRTAPLWAWFRNWMDAERMTGLLGRLGEEWKQEYKVERVQFDGIRAVHFVVYGWLGRGVGGGSRLDCLGKGVADWVRGRGVDVPVGVLG</sequence>
<dbReference type="Pfam" id="PF07287">
    <property type="entry name" value="AtuA"/>
    <property type="match status" value="1"/>
</dbReference>
<evidence type="ECO:0000313" key="5">
    <source>
        <dbReference type="Proteomes" id="UP000324767"/>
    </source>
</evidence>
<dbReference type="PANTHER" id="PTHR47585:SF1">
    <property type="entry name" value="DUF1446 DOMAIN-CONTAINING PROTEIN"/>
    <property type="match status" value="1"/>
</dbReference>
<evidence type="ECO:0000259" key="3">
    <source>
        <dbReference type="Pfam" id="PF23544"/>
    </source>
</evidence>
<proteinExistence type="predicted"/>
<evidence type="ECO:0000259" key="2">
    <source>
        <dbReference type="Pfam" id="PF07287"/>
    </source>
</evidence>
<evidence type="ECO:0000313" key="4">
    <source>
        <dbReference type="EMBL" id="KAA6411918.1"/>
    </source>
</evidence>
<dbReference type="Proteomes" id="UP000324767">
    <property type="component" value="Unassembled WGS sequence"/>
</dbReference>
<feature type="compositionally biased region" description="Pro residues" evidence="1">
    <location>
        <begin position="503"/>
        <end position="514"/>
    </location>
</feature>
<feature type="domain" description="AtuA-like ferredoxin-fold" evidence="3">
    <location>
        <begin position="536"/>
        <end position="633"/>
    </location>
</feature>
<dbReference type="Pfam" id="PF23544">
    <property type="entry name" value="AtuA_ferredoxin"/>
    <property type="match status" value="1"/>
</dbReference>
<dbReference type="PANTHER" id="PTHR47585">
    <property type="match status" value="1"/>
</dbReference>
<comment type="caution">
    <text evidence="4">The sequence shown here is derived from an EMBL/GenBank/DDBJ whole genome shotgun (WGS) entry which is preliminary data.</text>
</comment>
<dbReference type="InterPro" id="IPR010839">
    <property type="entry name" value="AtuA_N"/>
</dbReference>
<dbReference type="AlphaFoldDB" id="A0A5M8PSJ5"/>
<feature type="region of interest" description="Disordered" evidence="1">
    <location>
        <begin position="487"/>
        <end position="517"/>
    </location>
</feature>